<comment type="caution">
    <text evidence="4">The sequence shown here is derived from an EMBL/GenBank/DDBJ whole genome shotgun (WGS) entry which is preliminary data.</text>
</comment>
<dbReference type="PROSITE" id="PS50118">
    <property type="entry name" value="HMG_BOX_2"/>
    <property type="match status" value="1"/>
</dbReference>
<dbReference type="InterPro" id="IPR009071">
    <property type="entry name" value="HMG_box_dom"/>
</dbReference>
<reference evidence="4" key="1">
    <citation type="submission" date="2021-06" db="EMBL/GenBank/DDBJ databases">
        <authorList>
            <person name="Kallberg Y."/>
            <person name="Tangrot J."/>
            <person name="Rosling A."/>
        </authorList>
    </citation>
    <scope>NUCLEOTIDE SEQUENCE</scope>
    <source>
        <strain evidence="4">BR232B</strain>
    </source>
</reference>
<evidence type="ECO:0000256" key="1">
    <source>
        <dbReference type="PROSITE-ProRule" id="PRU00267"/>
    </source>
</evidence>
<dbReference type="Gene3D" id="1.10.30.10">
    <property type="entry name" value="High mobility group box domain"/>
    <property type="match status" value="1"/>
</dbReference>
<evidence type="ECO:0000313" key="5">
    <source>
        <dbReference type="Proteomes" id="UP000789739"/>
    </source>
</evidence>
<dbReference type="SUPFAM" id="SSF47095">
    <property type="entry name" value="HMG-box"/>
    <property type="match status" value="1"/>
</dbReference>
<gene>
    <name evidence="4" type="ORF">PBRASI_LOCUS222</name>
</gene>
<evidence type="ECO:0000259" key="3">
    <source>
        <dbReference type="PROSITE" id="PS50118"/>
    </source>
</evidence>
<dbReference type="EMBL" id="CAJVPI010000010">
    <property type="protein sequence ID" value="CAG8454375.1"/>
    <property type="molecule type" value="Genomic_DNA"/>
</dbReference>
<protein>
    <submittedName>
        <fullName evidence="4">9605_t:CDS:1</fullName>
    </submittedName>
</protein>
<feature type="DNA-binding region" description="HMG box" evidence="1">
    <location>
        <begin position="82"/>
        <end position="153"/>
    </location>
</feature>
<dbReference type="GO" id="GO:0003677">
    <property type="term" value="F:DNA binding"/>
    <property type="evidence" value="ECO:0007669"/>
    <property type="project" value="UniProtKB-UniRule"/>
</dbReference>
<dbReference type="Proteomes" id="UP000789739">
    <property type="component" value="Unassembled WGS sequence"/>
</dbReference>
<dbReference type="OrthoDB" id="6247875at2759"/>
<dbReference type="InterPro" id="IPR036910">
    <property type="entry name" value="HMG_box_dom_sf"/>
</dbReference>
<feature type="compositionally biased region" description="Basic and acidic residues" evidence="2">
    <location>
        <begin position="294"/>
        <end position="310"/>
    </location>
</feature>
<keyword evidence="1" id="KW-0238">DNA-binding</keyword>
<keyword evidence="1" id="KW-0539">Nucleus</keyword>
<feature type="domain" description="HMG box" evidence="3">
    <location>
        <begin position="82"/>
        <end position="153"/>
    </location>
</feature>
<name>A0A9N8VGN7_9GLOM</name>
<dbReference type="AlphaFoldDB" id="A0A9N8VGN7"/>
<dbReference type="GO" id="GO:0005634">
    <property type="term" value="C:nucleus"/>
    <property type="evidence" value="ECO:0007669"/>
    <property type="project" value="UniProtKB-UniRule"/>
</dbReference>
<evidence type="ECO:0000313" key="4">
    <source>
        <dbReference type="EMBL" id="CAG8454375.1"/>
    </source>
</evidence>
<sequence length="310" mass="35210">MNPTIKYNTDAYSFQPSLSKLEPPNYNFSDAQYPLSPDVMLDIIISQRIPPDILKKIERRIHTPLRDLIRPGQRKSRHRTGPPRPQNMYILYRRDLQKKINEVKGHDVGSQLEFVSKIASRGWEKIDSETRLLYNYIAECAKEFHSYIFPGYTYQPKKKAIIAESVYIFSTNELTDDALCPSTLSETQPNVSNITSTNYTVAHNNIVTGSIDNSYPLSPSITSLSSPVLNNTAFIDNSNSSNICNWAADSWQLSAFSCNSFIQDKPLIAYDATTIDPSWRNLLPPLSQPSTSRSHVDRGHLHSVDRQVRL</sequence>
<keyword evidence="5" id="KW-1185">Reference proteome</keyword>
<feature type="region of interest" description="Disordered" evidence="2">
    <location>
        <begin position="286"/>
        <end position="310"/>
    </location>
</feature>
<organism evidence="4 5">
    <name type="scientific">Paraglomus brasilianum</name>
    <dbReference type="NCBI Taxonomy" id="144538"/>
    <lineage>
        <taxon>Eukaryota</taxon>
        <taxon>Fungi</taxon>
        <taxon>Fungi incertae sedis</taxon>
        <taxon>Mucoromycota</taxon>
        <taxon>Glomeromycotina</taxon>
        <taxon>Glomeromycetes</taxon>
        <taxon>Paraglomerales</taxon>
        <taxon>Paraglomeraceae</taxon>
        <taxon>Paraglomus</taxon>
    </lineage>
</organism>
<evidence type="ECO:0000256" key="2">
    <source>
        <dbReference type="SAM" id="MobiDB-lite"/>
    </source>
</evidence>
<accession>A0A9N8VGN7</accession>
<proteinExistence type="predicted"/>